<name>A0A2W8ECA1_ECOLX</name>
<dbReference type="GO" id="GO:0003677">
    <property type="term" value="F:DNA binding"/>
    <property type="evidence" value="ECO:0007669"/>
    <property type="project" value="InterPro"/>
</dbReference>
<dbReference type="Proteomes" id="UP000309937">
    <property type="component" value="Unassembled WGS sequence"/>
</dbReference>
<accession>A0A2W8ECA1</accession>
<dbReference type="EMBL" id="RRGJ01000003">
    <property type="protein sequence ID" value="TJQ18164.1"/>
    <property type="molecule type" value="Genomic_DNA"/>
</dbReference>
<feature type="non-terminal residue" evidence="3">
    <location>
        <position position="93"/>
    </location>
</feature>
<dbReference type="InterPro" id="IPR002514">
    <property type="entry name" value="Transposase_8"/>
</dbReference>
<dbReference type="Pfam" id="PF01527">
    <property type="entry name" value="HTH_Tnp_1"/>
    <property type="match status" value="1"/>
</dbReference>
<sequence length="93" mass="10799">MTKNTRFSPEVRQRAIRMVLESQDEYDSQWAAICSIAPKIGCTPETLRVWVRQHERDTGGGDGGLTSAERQRLKELERENRELRRSNDILRQA</sequence>
<dbReference type="RefSeq" id="WP_000165049.1">
    <property type="nucleotide sequence ID" value="NZ_JZFD01000201.1"/>
</dbReference>
<dbReference type="GO" id="GO:0004803">
    <property type="term" value="F:transposase activity"/>
    <property type="evidence" value="ECO:0007669"/>
    <property type="project" value="InterPro"/>
</dbReference>
<evidence type="ECO:0000256" key="1">
    <source>
        <dbReference type="ARBA" id="ARBA00009964"/>
    </source>
</evidence>
<dbReference type="Proteomes" id="UP000248865">
    <property type="component" value="Unassembled WGS sequence"/>
</dbReference>
<reference evidence="4 6" key="2">
    <citation type="submission" date="2018-12" db="EMBL/GenBank/DDBJ databases">
        <title>Food and Water Safety Consortium.</title>
        <authorList>
            <person name="Tyson S."/>
            <person name="Peterson C.-L."/>
            <person name="Olson A."/>
            <person name="Tyler S."/>
            <person name="Cabral J."/>
            <person name="Lynch T."/>
            <person name="Knox N."/>
            <person name="Van Domselaar G."/>
            <person name="Graham M."/>
        </authorList>
    </citation>
    <scope>NUCLEOTIDE SEQUENCE [LARGE SCALE GENOMIC DNA]</scope>
    <source>
        <strain evidence="4 6">FWSEC0118</strain>
    </source>
</reference>
<dbReference type="InterPro" id="IPR009057">
    <property type="entry name" value="Homeodomain-like_sf"/>
</dbReference>
<organism evidence="3 5">
    <name type="scientific">Escherichia coli</name>
    <dbReference type="NCBI Taxonomy" id="562"/>
    <lineage>
        <taxon>Bacteria</taxon>
        <taxon>Pseudomonadati</taxon>
        <taxon>Pseudomonadota</taxon>
        <taxon>Gammaproteobacteria</taxon>
        <taxon>Enterobacterales</taxon>
        <taxon>Enterobacteriaceae</taxon>
        <taxon>Escherichia</taxon>
    </lineage>
</organism>
<evidence type="ECO:0000313" key="5">
    <source>
        <dbReference type="Proteomes" id="UP000248865"/>
    </source>
</evidence>
<feature type="region of interest" description="Disordered" evidence="2">
    <location>
        <begin position="54"/>
        <end position="93"/>
    </location>
</feature>
<feature type="compositionally biased region" description="Basic and acidic residues" evidence="2">
    <location>
        <begin position="69"/>
        <end position="93"/>
    </location>
</feature>
<proteinExistence type="inferred from homology"/>
<gene>
    <name evidence="4" type="ORF">C9Z68_04000</name>
    <name evidence="3" type="ORF">DIV22_18545</name>
</gene>
<evidence type="ECO:0000313" key="3">
    <source>
        <dbReference type="EMBL" id="PZZ65097.1"/>
    </source>
</evidence>
<dbReference type="AlphaFoldDB" id="A0A2W8ECA1"/>
<comment type="caution">
    <text evidence="3">The sequence shown here is derived from an EMBL/GenBank/DDBJ whole genome shotgun (WGS) entry which is preliminary data.</text>
</comment>
<dbReference type="EMBL" id="QFSS01000147">
    <property type="protein sequence ID" value="PZZ65097.1"/>
    <property type="molecule type" value="Genomic_DNA"/>
</dbReference>
<reference evidence="3 5" key="1">
    <citation type="submission" date="2018-05" db="EMBL/GenBank/DDBJ databases">
        <title>Genomic sequencing of EHEC O26 New European Clone.</title>
        <authorList>
            <person name="Karnisova L."/>
            <person name="Nunvar J."/>
            <person name="Marejkova M."/>
            <person name="Mellmann A."/>
            <person name="Drevinek P."/>
            <person name="Blahova K."/>
            <person name="Bielaszewska M."/>
        </authorList>
    </citation>
    <scope>NUCLEOTIDE SEQUENCE [LARGE SCALE GENOMIC DNA]</scope>
    <source>
        <strain evidence="3 5">14-391</strain>
    </source>
</reference>
<dbReference type="GO" id="GO:0006313">
    <property type="term" value="P:DNA transposition"/>
    <property type="evidence" value="ECO:0007669"/>
    <property type="project" value="InterPro"/>
</dbReference>
<evidence type="ECO:0000256" key="2">
    <source>
        <dbReference type="SAM" id="MobiDB-lite"/>
    </source>
</evidence>
<dbReference type="InterPro" id="IPR036388">
    <property type="entry name" value="WH-like_DNA-bd_sf"/>
</dbReference>
<evidence type="ECO:0000313" key="4">
    <source>
        <dbReference type="EMBL" id="TJQ18164.1"/>
    </source>
</evidence>
<dbReference type="Gene3D" id="1.10.10.10">
    <property type="entry name" value="Winged helix-like DNA-binding domain superfamily/Winged helix DNA-binding domain"/>
    <property type="match status" value="1"/>
</dbReference>
<protein>
    <submittedName>
        <fullName evidence="3">IS3 family transposase</fullName>
    </submittedName>
</protein>
<comment type="similarity">
    <text evidence="1">Belongs to the transposase 8 family.</text>
</comment>
<evidence type="ECO:0000313" key="6">
    <source>
        <dbReference type="Proteomes" id="UP000309937"/>
    </source>
</evidence>
<dbReference type="SUPFAM" id="SSF46689">
    <property type="entry name" value="Homeodomain-like"/>
    <property type="match status" value="1"/>
</dbReference>